<dbReference type="Proteomes" id="UP001500886">
    <property type="component" value="Unassembled WGS sequence"/>
</dbReference>
<dbReference type="InterPro" id="IPR028994">
    <property type="entry name" value="Integrin_alpha_N"/>
</dbReference>
<dbReference type="SUPFAM" id="SSF69318">
    <property type="entry name" value="Integrin alpha N-terminal domain"/>
    <property type="match status" value="2"/>
</dbReference>
<evidence type="ECO:0000259" key="3">
    <source>
        <dbReference type="Pfam" id="PF13472"/>
    </source>
</evidence>
<dbReference type="InterPro" id="IPR013830">
    <property type="entry name" value="SGNH_hydro"/>
</dbReference>
<gene>
    <name evidence="4" type="ORF">GCM10010315_47680</name>
</gene>
<dbReference type="Pfam" id="PF13517">
    <property type="entry name" value="FG-GAP_3"/>
    <property type="match status" value="1"/>
</dbReference>
<evidence type="ECO:0000313" key="5">
    <source>
        <dbReference type="Proteomes" id="UP001500886"/>
    </source>
</evidence>
<dbReference type="SUPFAM" id="SSF52266">
    <property type="entry name" value="SGNH hydrolase"/>
    <property type="match status" value="1"/>
</dbReference>
<keyword evidence="5" id="KW-1185">Reference proteome</keyword>
<dbReference type="EMBL" id="BAAASL010000020">
    <property type="protein sequence ID" value="GAA2722457.1"/>
    <property type="molecule type" value="Genomic_DNA"/>
</dbReference>
<proteinExistence type="predicted"/>
<evidence type="ECO:0000256" key="2">
    <source>
        <dbReference type="SAM" id="SignalP"/>
    </source>
</evidence>
<feature type="chain" id="PRO_5047513594" evidence="2">
    <location>
        <begin position="37"/>
        <end position="544"/>
    </location>
</feature>
<comment type="caution">
    <text evidence="4">The sequence shown here is derived from an EMBL/GenBank/DDBJ whole genome shotgun (WGS) entry which is preliminary data.</text>
</comment>
<dbReference type="CDD" id="cd01833">
    <property type="entry name" value="XynB_like"/>
    <property type="match status" value="1"/>
</dbReference>
<protein>
    <submittedName>
        <fullName evidence="4">FG-GAP-like repeat-containing protein</fullName>
    </submittedName>
</protein>
<sequence length="544" mass="57296">MMRRTHARRRHAARFLVPALATSLVAGVFVAGPAVAAASTAPAATASPNAAPAWKVPRLKVMPLGDSITRGAGSSTGSGYRAELRSRLAAHADNLQFVGSVQTNGQNHEGHSGWMIDDLSDNIEHWLADAKPNVVLLDIGTNDIDRDFHADEAPARLTDLVDRITTAAPDVTLLVSSLVPNGTKDDPSRQQRVERYNKFVPQLVEERRKKGLHVGYVDMGAVTKDDLVDNLHPNDAGYVKMAEAFYGGIARAAADGWVRESVDVKPAPPVSAPLGDSTVDINGDGKADYLVVEDDGLVRAWLNNGGDTGNGWKSLGQFAGGVMASGSKVRFADIDGDGRADYLILEKDGSVRAWLNNGGDSGNGWKKYGQFAGGTGAPGSKVRFADINGDGKADYLVVDDNGAVRAWINNGGDQGNGWTSYGQIATGVGMPGSKVRFADIDGDRRADYLAVDDNGGVRAWANDGGDGHGGWINYGRVATGTGDSGDLVRFADVNGDGKADYLMVDADGAVRAWINNGGDKGNGWIKWGQIATGTGRSSGGKVRI</sequence>
<dbReference type="InterPro" id="IPR036514">
    <property type="entry name" value="SGNH_hydro_sf"/>
</dbReference>
<feature type="signal peptide" evidence="2">
    <location>
        <begin position="1"/>
        <end position="36"/>
    </location>
</feature>
<dbReference type="Pfam" id="PF13472">
    <property type="entry name" value="Lipase_GDSL_2"/>
    <property type="match status" value="1"/>
</dbReference>
<accession>A0ABN3U165</accession>
<reference evidence="4 5" key="1">
    <citation type="journal article" date="2019" name="Int. J. Syst. Evol. Microbiol.">
        <title>The Global Catalogue of Microorganisms (GCM) 10K type strain sequencing project: providing services to taxonomists for standard genome sequencing and annotation.</title>
        <authorList>
            <consortium name="The Broad Institute Genomics Platform"/>
            <consortium name="The Broad Institute Genome Sequencing Center for Infectious Disease"/>
            <person name="Wu L."/>
            <person name="Ma J."/>
        </authorList>
    </citation>
    <scope>NUCLEOTIDE SEQUENCE [LARGE SCALE GENOMIC DNA]</scope>
    <source>
        <strain evidence="4 5">JCM 4542</strain>
    </source>
</reference>
<keyword evidence="1 2" id="KW-0732">Signal</keyword>
<evidence type="ECO:0000256" key="1">
    <source>
        <dbReference type="ARBA" id="ARBA00022729"/>
    </source>
</evidence>
<dbReference type="PANTHER" id="PTHR30383">
    <property type="entry name" value="THIOESTERASE 1/PROTEASE 1/LYSOPHOSPHOLIPASE L1"/>
    <property type="match status" value="1"/>
</dbReference>
<dbReference type="InterPro" id="IPR013517">
    <property type="entry name" value="FG-GAP"/>
</dbReference>
<dbReference type="PANTHER" id="PTHR30383:SF5">
    <property type="entry name" value="SGNH HYDROLASE-TYPE ESTERASE DOMAIN-CONTAINING PROTEIN"/>
    <property type="match status" value="1"/>
</dbReference>
<organism evidence="4 5">
    <name type="scientific">Streptomyces luteosporeus</name>
    <dbReference type="NCBI Taxonomy" id="173856"/>
    <lineage>
        <taxon>Bacteria</taxon>
        <taxon>Bacillati</taxon>
        <taxon>Actinomycetota</taxon>
        <taxon>Actinomycetes</taxon>
        <taxon>Kitasatosporales</taxon>
        <taxon>Streptomycetaceae</taxon>
        <taxon>Streptomyces</taxon>
    </lineage>
</organism>
<dbReference type="InterPro" id="IPR051532">
    <property type="entry name" value="Ester_Hydrolysis_Enzymes"/>
</dbReference>
<feature type="domain" description="SGNH hydrolase-type esterase" evidence="3">
    <location>
        <begin position="64"/>
        <end position="238"/>
    </location>
</feature>
<evidence type="ECO:0000313" key="4">
    <source>
        <dbReference type="EMBL" id="GAA2722457.1"/>
    </source>
</evidence>
<dbReference type="RefSeq" id="WP_344437682.1">
    <property type="nucleotide sequence ID" value="NZ_BAAASL010000020.1"/>
</dbReference>
<dbReference type="Gene3D" id="3.40.50.1110">
    <property type="entry name" value="SGNH hydrolase"/>
    <property type="match status" value="1"/>
</dbReference>
<name>A0ABN3U165_9ACTN</name>